<accession>A0A7S4VXK8</accession>
<feature type="region of interest" description="Disordered" evidence="1">
    <location>
        <begin position="394"/>
        <end position="417"/>
    </location>
</feature>
<protein>
    <submittedName>
        <fullName evidence="2">Uncharacterized protein</fullName>
    </submittedName>
</protein>
<reference evidence="2" key="1">
    <citation type="submission" date="2021-01" db="EMBL/GenBank/DDBJ databases">
        <authorList>
            <person name="Corre E."/>
            <person name="Pelletier E."/>
            <person name="Niang G."/>
            <person name="Scheremetjew M."/>
            <person name="Finn R."/>
            <person name="Kale V."/>
            <person name="Holt S."/>
            <person name="Cochrane G."/>
            <person name="Meng A."/>
            <person name="Brown T."/>
            <person name="Cohen L."/>
        </authorList>
    </citation>
    <scope>NUCLEOTIDE SEQUENCE</scope>
    <source>
        <strain evidence="2">GSO104</strain>
    </source>
</reference>
<evidence type="ECO:0000313" key="2">
    <source>
        <dbReference type="EMBL" id="CAE4608765.1"/>
    </source>
</evidence>
<gene>
    <name evidence="2" type="ORF">DBRI00130_LOCUS15720</name>
</gene>
<dbReference type="EMBL" id="HBNS01019785">
    <property type="protein sequence ID" value="CAE4608765.1"/>
    <property type="molecule type" value="Transcribed_RNA"/>
</dbReference>
<name>A0A7S4VXK8_9STRA</name>
<feature type="region of interest" description="Disordered" evidence="1">
    <location>
        <begin position="193"/>
        <end position="217"/>
    </location>
</feature>
<proteinExistence type="predicted"/>
<feature type="compositionally biased region" description="Polar residues" evidence="1">
    <location>
        <begin position="405"/>
        <end position="417"/>
    </location>
</feature>
<dbReference type="AlphaFoldDB" id="A0A7S4VXK8"/>
<organism evidence="2">
    <name type="scientific">Ditylum brightwellii</name>
    <dbReference type="NCBI Taxonomy" id="49249"/>
    <lineage>
        <taxon>Eukaryota</taxon>
        <taxon>Sar</taxon>
        <taxon>Stramenopiles</taxon>
        <taxon>Ochrophyta</taxon>
        <taxon>Bacillariophyta</taxon>
        <taxon>Mediophyceae</taxon>
        <taxon>Lithodesmiophycidae</taxon>
        <taxon>Lithodesmiales</taxon>
        <taxon>Lithodesmiaceae</taxon>
        <taxon>Ditylum</taxon>
    </lineage>
</organism>
<sequence length="444" mass="49703">MQQQQHYMSNLGLRFHPISSSTKKKTLPMIRILALSDVDLPSSSRLAEYTLRGGHDYNGSNPRCLGGGGIDACCLIGPLSSSDNTATTTTTTQDDWSNRPKEEQYSTIGTITATLSQLETIVCRVVYIPSSMDPPCLFSSEKKTHPLRLTPNSRNVQCRWLHLAPGLSTLGFGQYPCSSSDADDDDDCLLYSSHEQEDDNNTYLQEKRQKENDDDDDDIMNYIHKTQTLLQINPNKNHTTTPIQNQGIFMTHMQPRSTKTCTLHTQEEEETETTTTTTTTATNWPNAWPTSYSHLFDSKSMQDNIILSLTSSPSIIPRCNSSHHGRHELHQESSTLLHTFSPGEDEAQKVKDGEPFAITRGNVTIVNPGSLRVNGDFALIDVVLCPMMAEENEKKHMEEEEDQHLQSSIAADTTSQKENAKPLSFEWKVHGVQFHSLNQLNVCD</sequence>
<evidence type="ECO:0000256" key="1">
    <source>
        <dbReference type="SAM" id="MobiDB-lite"/>
    </source>
</evidence>